<reference evidence="2" key="1">
    <citation type="journal article" date="2019" name="Int. J. Syst. Evol. Microbiol.">
        <title>The Global Catalogue of Microorganisms (GCM) 10K type strain sequencing project: providing services to taxonomists for standard genome sequencing and annotation.</title>
        <authorList>
            <consortium name="The Broad Institute Genomics Platform"/>
            <consortium name="The Broad Institute Genome Sequencing Center for Infectious Disease"/>
            <person name="Wu L."/>
            <person name="Ma J."/>
        </authorList>
    </citation>
    <scope>NUCLEOTIDE SEQUENCE [LARGE SCALE GENOMIC DNA]</scope>
    <source>
        <strain evidence="2">JCM 16373</strain>
    </source>
</reference>
<evidence type="ECO:0000313" key="1">
    <source>
        <dbReference type="EMBL" id="GAA2614691.1"/>
    </source>
</evidence>
<dbReference type="Pfam" id="PF13469">
    <property type="entry name" value="Sulfotransfer_3"/>
    <property type="match status" value="1"/>
</dbReference>
<dbReference type="InterPro" id="IPR052736">
    <property type="entry name" value="Stf3_sulfotransferase"/>
</dbReference>
<comment type="caution">
    <text evidence="1">The sequence shown here is derived from an EMBL/GenBank/DDBJ whole genome shotgun (WGS) entry which is preliminary data.</text>
</comment>
<gene>
    <name evidence="1" type="ORF">GCM10009863_30500</name>
</gene>
<dbReference type="EMBL" id="BAAARJ010000009">
    <property type="protein sequence ID" value="GAA2614691.1"/>
    <property type="molecule type" value="Genomic_DNA"/>
</dbReference>
<protein>
    <submittedName>
        <fullName evidence="1">Sulfotransferase</fullName>
    </submittedName>
</protein>
<dbReference type="RefSeq" id="WP_344566208.1">
    <property type="nucleotide sequence ID" value="NZ_BAAARJ010000009.1"/>
</dbReference>
<dbReference type="SUPFAM" id="SSF52540">
    <property type="entry name" value="P-loop containing nucleoside triphosphate hydrolases"/>
    <property type="match status" value="1"/>
</dbReference>
<dbReference type="InterPro" id="IPR027417">
    <property type="entry name" value="P-loop_NTPase"/>
</dbReference>
<name>A0ABP6CGH4_9ACTN</name>
<dbReference type="Gene3D" id="3.40.50.300">
    <property type="entry name" value="P-loop containing nucleotide triphosphate hydrolases"/>
    <property type="match status" value="1"/>
</dbReference>
<dbReference type="PANTHER" id="PTHR36451">
    <property type="entry name" value="PAPS-DEPENDENT SULFOTRANSFERASE STF3"/>
    <property type="match status" value="1"/>
</dbReference>
<keyword evidence="2" id="KW-1185">Reference proteome</keyword>
<organism evidence="1 2">
    <name type="scientific">Streptomyces axinellae</name>
    <dbReference type="NCBI Taxonomy" id="552788"/>
    <lineage>
        <taxon>Bacteria</taxon>
        <taxon>Bacillati</taxon>
        <taxon>Actinomycetota</taxon>
        <taxon>Actinomycetes</taxon>
        <taxon>Kitasatosporales</taxon>
        <taxon>Streptomycetaceae</taxon>
        <taxon>Streptomyces</taxon>
    </lineage>
</organism>
<proteinExistence type="predicted"/>
<evidence type="ECO:0000313" key="2">
    <source>
        <dbReference type="Proteomes" id="UP001501447"/>
    </source>
</evidence>
<accession>A0ABP6CGH4</accession>
<dbReference type="PANTHER" id="PTHR36451:SF1">
    <property type="entry name" value="OMEGA-HYDROXY-BETA-DIHYDROMENAQUINONE-9 SULFOTRANSFERASE STF3"/>
    <property type="match status" value="1"/>
</dbReference>
<sequence length="410" mass="46232">MSSESPEAPEAPDSPKPLARVLANVATRPVFGSRRDPDRVFDRLLADAGRLGEFPGDDEFIDGFRLLLREWAAVPDMAPLGWQQAQGHVRRHLANRAQVERLIAEIPAIEQEPIERPVFVVGLPRTATTLTHSLLSLSEQHRSPLLWELMTPGLDPTAKERRRAVLSARRMERAINLLIPRFRDIHPIFAEGPEECTFALPHALQPLTQAHLPGYLDWHLGHDMRPDYRYLKRFYQVLQYGRPRRRWMFKSPMHLGQLDTLREVFPDATLVWTHRDPVTAVASFCSLTETGMGAGLNRTDPHTIGQDWLRLLGESMARALRARSAMPPEAIVDVPYSWLGTTPEAGAPKLYEAIGAPWTAAEAARLPEAAGRPRGARRHTYDLARYGLTREAVERAFADYNALRAEVEQA</sequence>
<dbReference type="Proteomes" id="UP001501447">
    <property type="component" value="Unassembled WGS sequence"/>
</dbReference>